<organism evidence="1 2">
    <name type="scientific">Rhizopogon vinicolor AM-OR11-026</name>
    <dbReference type="NCBI Taxonomy" id="1314800"/>
    <lineage>
        <taxon>Eukaryota</taxon>
        <taxon>Fungi</taxon>
        <taxon>Dikarya</taxon>
        <taxon>Basidiomycota</taxon>
        <taxon>Agaricomycotina</taxon>
        <taxon>Agaricomycetes</taxon>
        <taxon>Agaricomycetidae</taxon>
        <taxon>Boletales</taxon>
        <taxon>Suillineae</taxon>
        <taxon>Rhizopogonaceae</taxon>
        <taxon>Rhizopogon</taxon>
    </lineage>
</organism>
<reference evidence="1 2" key="1">
    <citation type="submission" date="2016-06" db="EMBL/GenBank/DDBJ databases">
        <title>Comparative genomics of the ectomycorrhizal sister species Rhizopogon vinicolor and Rhizopogon vesiculosus (Basidiomycota: Boletales) reveals a divergence of the mating type B locus.</title>
        <authorList>
            <consortium name="DOE Joint Genome Institute"/>
            <person name="Mujic A.B."/>
            <person name="Kuo A."/>
            <person name="Tritt A."/>
            <person name="Lipzen A."/>
            <person name="Chen C."/>
            <person name="Johnson J."/>
            <person name="Sharma A."/>
            <person name="Barry K."/>
            <person name="Grigoriev I.V."/>
            <person name="Spatafora J.W."/>
        </authorList>
    </citation>
    <scope>NUCLEOTIDE SEQUENCE [LARGE SCALE GENOMIC DNA]</scope>
    <source>
        <strain evidence="1 2">AM-OR11-026</strain>
    </source>
</reference>
<protein>
    <submittedName>
        <fullName evidence="1">Uncharacterized protein</fullName>
    </submittedName>
</protein>
<dbReference type="EMBL" id="KV448553">
    <property type="protein sequence ID" value="OAX34913.1"/>
    <property type="molecule type" value="Genomic_DNA"/>
</dbReference>
<dbReference type="InParanoid" id="A0A1B7MQP2"/>
<keyword evidence="2" id="KW-1185">Reference proteome</keyword>
<sequence length="93" mass="10118">MSPLMNPRTLVFVLSARAPMHETHHPSYEPTTPPPISSIAAYCSPASSLSPEALAFGEMEAEVRKVLGSGARKPLMKRKEFKGSRSSNSIYSL</sequence>
<dbReference type="Proteomes" id="UP000092154">
    <property type="component" value="Unassembled WGS sequence"/>
</dbReference>
<evidence type="ECO:0000313" key="2">
    <source>
        <dbReference type="Proteomes" id="UP000092154"/>
    </source>
</evidence>
<evidence type="ECO:0000313" key="1">
    <source>
        <dbReference type="EMBL" id="OAX34913.1"/>
    </source>
</evidence>
<name>A0A1B7MQP2_9AGAM</name>
<proteinExistence type="predicted"/>
<gene>
    <name evidence="1" type="ORF">K503DRAFT_774034</name>
</gene>
<dbReference type="AlphaFoldDB" id="A0A1B7MQP2"/>
<accession>A0A1B7MQP2</accession>